<dbReference type="EC" id="6.3.4.4" evidence="6"/>
<comment type="cofactor">
    <cofactor evidence="6">
        <name>Mg(2+)</name>
        <dbReference type="ChEBI" id="CHEBI:18420"/>
    </cofactor>
    <text evidence="6">Binds 1 Mg(2+) ion per subunit.</text>
</comment>
<dbReference type="GO" id="GO:0005737">
    <property type="term" value="C:cytoplasm"/>
    <property type="evidence" value="ECO:0007669"/>
    <property type="project" value="UniProtKB-SubCell"/>
</dbReference>
<dbReference type="GO" id="GO:0044208">
    <property type="term" value="P:'de novo' AMP biosynthetic process"/>
    <property type="evidence" value="ECO:0007669"/>
    <property type="project" value="UniProtKB-UniRule"/>
</dbReference>
<dbReference type="WBParaSite" id="MCU_001965-RA">
    <property type="protein sequence ID" value="MCU_001965-RA"/>
    <property type="gene ID" value="MCU_001965"/>
</dbReference>
<keyword evidence="3 6" id="KW-0547">Nucleotide-binding</keyword>
<organism evidence="7">
    <name type="scientific">Mesocestoides corti</name>
    <name type="common">Flatworm</name>
    <dbReference type="NCBI Taxonomy" id="53468"/>
    <lineage>
        <taxon>Eukaryota</taxon>
        <taxon>Metazoa</taxon>
        <taxon>Spiralia</taxon>
        <taxon>Lophotrochozoa</taxon>
        <taxon>Platyhelminthes</taxon>
        <taxon>Cestoda</taxon>
        <taxon>Eucestoda</taxon>
        <taxon>Cyclophyllidea</taxon>
        <taxon>Mesocestoididae</taxon>
        <taxon>Mesocestoides</taxon>
    </lineage>
</organism>
<dbReference type="PANTHER" id="PTHR11846">
    <property type="entry name" value="ADENYLOSUCCINATE SYNTHETASE"/>
    <property type="match status" value="1"/>
</dbReference>
<dbReference type="GO" id="GO:0005525">
    <property type="term" value="F:GTP binding"/>
    <property type="evidence" value="ECO:0007669"/>
    <property type="project" value="UniProtKB-UniRule"/>
</dbReference>
<comment type="subcellular location">
    <subcellularLocation>
        <location evidence="6">Cytoplasm</location>
    </subcellularLocation>
</comment>
<feature type="binding site" evidence="6">
    <location>
        <position position="16"/>
    </location>
    <ligand>
        <name>Mg(2+)</name>
        <dbReference type="ChEBI" id="CHEBI:18420"/>
    </ligand>
</feature>
<dbReference type="SUPFAM" id="SSF52540">
    <property type="entry name" value="P-loop containing nucleoside triphosphate hydrolases"/>
    <property type="match status" value="1"/>
</dbReference>
<keyword evidence="1 6" id="KW-0436">Ligase</keyword>
<name>A0A5K3EQI6_MESCO</name>
<dbReference type="AlphaFoldDB" id="A0A5K3EQI6"/>
<feature type="binding site" evidence="6">
    <location>
        <begin position="16"/>
        <end position="18"/>
    </location>
    <ligand>
        <name>GTP</name>
        <dbReference type="ChEBI" id="CHEBI:37565"/>
    </ligand>
</feature>
<keyword evidence="6" id="KW-0963">Cytoplasm</keyword>
<evidence type="ECO:0000256" key="2">
    <source>
        <dbReference type="ARBA" id="ARBA00022723"/>
    </source>
</evidence>
<protein>
    <recommendedName>
        <fullName evidence="6">Adenylosuccinate synthetase</fullName>
        <shortName evidence="6">AMPSase</shortName>
        <shortName evidence="6">AdSS</shortName>
        <ecNumber evidence="6">6.3.4.4</ecNumber>
    </recommendedName>
    <alternativeName>
        <fullName evidence="6">IMP--aspartate ligase</fullName>
    </alternativeName>
</protein>
<dbReference type="GO" id="GO:0000287">
    <property type="term" value="F:magnesium ion binding"/>
    <property type="evidence" value="ECO:0007669"/>
    <property type="project" value="UniProtKB-UniRule"/>
</dbReference>
<keyword evidence="6" id="KW-0342">GTP-binding</keyword>
<dbReference type="Pfam" id="PF00709">
    <property type="entry name" value="Adenylsucc_synt"/>
    <property type="match status" value="1"/>
</dbReference>
<dbReference type="InterPro" id="IPR027417">
    <property type="entry name" value="P-loop_NTPase"/>
</dbReference>
<dbReference type="UniPathway" id="UPA00075">
    <property type="reaction ID" value="UER00335"/>
</dbReference>
<evidence type="ECO:0000256" key="3">
    <source>
        <dbReference type="ARBA" id="ARBA00022741"/>
    </source>
</evidence>
<keyword evidence="4 6" id="KW-0658">Purine biosynthesis</keyword>
<evidence type="ECO:0000256" key="1">
    <source>
        <dbReference type="ARBA" id="ARBA00022598"/>
    </source>
</evidence>
<dbReference type="InterPro" id="IPR042109">
    <property type="entry name" value="Adenylosuccinate_synth_dom1"/>
</dbReference>
<sequence length="87" mass="9651">MNCDVVCRCQGGSNAGHTVITNGTQYYFRLIPCGILKTDTMCIIGNGVVISFTDFFNEMDILIKQGIPDIEGRVRISENAHIVFDIH</sequence>
<keyword evidence="2 6" id="KW-0479">Metal-binding</keyword>
<comment type="pathway">
    <text evidence="6">Purine metabolism; AMP biosynthesis via de novo pathway; AMP from IMP: step 1/2.</text>
</comment>
<evidence type="ECO:0000313" key="7">
    <source>
        <dbReference type="WBParaSite" id="MCU_001965-RA"/>
    </source>
</evidence>
<dbReference type="HAMAP" id="MF_00011">
    <property type="entry name" value="Adenylosucc_synth"/>
    <property type="match status" value="1"/>
</dbReference>
<comment type="similarity">
    <text evidence="6">Belongs to the adenylosuccinate synthetase family.</text>
</comment>
<evidence type="ECO:0000256" key="4">
    <source>
        <dbReference type="ARBA" id="ARBA00022755"/>
    </source>
</evidence>
<dbReference type="Gene3D" id="3.40.440.10">
    <property type="entry name" value="Adenylosuccinate Synthetase, subunit A, domain 1"/>
    <property type="match status" value="1"/>
</dbReference>
<dbReference type="GO" id="GO:0004019">
    <property type="term" value="F:adenylosuccinate synthase activity"/>
    <property type="evidence" value="ECO:0007669"/>
    <property type="project" value="UniProtKB-UniRule"/>
</dbReference>
<reference evidence="7" key="1">
    <citation type="submission" date="2019-11" db="UniProtKB">
        <authorList>
            <consortium name="WormBaseParasite"/>
        </authorList>
    </citation>
    <scope>IDENTIFICATION</scope>
</reference>
<comment type="caution">
    <text evidence="6">Lacks conserved residue(s) required for the propagation of feature annotation.</text>
</comment>
<dbReference type="SMART" id="SM00788">
    <property type="entry name" value="Adenylsucc_synt"/>
    <property type="match status" value="1"/>
</dbReference>
<feature type="binding site" evidence="6">
    <location>
        <begin position="14"/>
        <end position="17"/>
    </location>
    <ligand>
        <name>IMP</name>
        <dbReference type="ChEBI" id="CHEBI:58053"/>
    </ligand>
</feature>
<evidence type="ECO:0000256" key="5">
    <source>
        <dbReference type="ARBA" id="ARBA00022842"/>
    </source>
</evidence>
<evidence type="ECO:0000256" key="6">
    <source>
        <dbReference type="HAMAP-Rule" id="MF_03125"/>
    </source>
</evidence>
<comment type="subunit">
    <text evidence="6">Homodimer.</text>
</comment>
<dbReference type="InterPro" id="IPR001114">
    <property type="entry name" value="Adenylosuccinate_synthetase"/>
</dbReference>
<dbReference type="GO" id="GO:0046040">
    <property type="term" value="P:IMP metabolic process"/>
    <property type="evidence" value="ECO:0007669"/>
    <property type="project" value="TreeGrafter"/>
</dbReference>
<dbReference type="PANTHER" id="PTHR11846:SF0">
    <property type="entry name" value="ADENYLOSUCCINATE SYNTHETASE"/>
    <property type="match status" value="1"/>
</dbReference>
<feature type="active site" description="Proton donor" evidence="6">
    <location>
        <position position="17"/>
    </location>
</feature>
<proteinExistence type="inferred from homology"/>
<comment type="function">
    <text evidence="6">Plays an important role in the de novo pathway and in the salvage pathway of purine nucleotide biosynthesis. Catalyzes the first commited step in the biosynthesis of AMP from IMP.</text>
</comment>
<comment type="catalytic activity">
    <reaction evidence="6">
        <text>IMP + L-aspartate + GTP = N(6)-(1,2-dicarboxyethyl)-AMP + GDP + phosphate + 2 H(+)</text>
        <dbReference type="Rhea" id="RHEA:15753"/>
        <dbReference type="ChEBI" id="CHEBI:15378"/>
        <dbReference type="ChEBI" id="CHEBI:29991"/>
        <dbReference type="ChEBI" id="CHEBI:37565"/>
        <dbReference type="ChEBI" id="CHEBI:43474"/>
        <dbReference type="ChEBI" id="CHEBI:57567"/>
        <dbReference type="ChEBI" id="CHEBI:58053"/>
        <dbReference type="ChEBI" id="CHEBI:58189"/>
        <dbReference type="EC" id="6.3.4.4"/>
    </reaction>
</comment>
<keyword evidence="5 6" id="KW-0460">Magnesium</keyword>
<accession>A0A5K3EQI6</accession>